<dbReference type="EMBL" id="BMOD01000017">
    <property type="protein sequence ID" value="GGJ47427.1"/>
    <property type="molecule type" value="Genomic_DNA"/>
</dbReference>
<keyword evidence="2" id="KW-1185">Reference proteome</keyword>
<proteinExistence type="predicted"/>
<reference evidence="2" key="1">
    <citation type="journal article" date="2019" name="Int. J. Syst. Evol. Microbiol.">
        <title>The Global Catalogue of Microorganisms (GCM) 10K type strain sequencing project: providing services to taxonomists for standard genome sequencing and annotation.</title>
        <authorList>
            <consortium name="The Broad Institute Genomics Platform"/>
            <consortium name="The Broad Institute Genome Sequencing Center for Infectious Disease"/>
            <person name="Wu L."/>
            <person name="Ma J."/>
        </authorList>
    </citation>
    <scope>NUCLEOTIDE SEQUENCE [LARGE SCALE GENOMIC DNA]</scope>
    <source>
        <strain evidence="2">JCM 14370</strain>
    </source>
</reference>
<name>A0ABQ2D603_9DEIO</name>
<dbReference type="Proteomes" id="UP000632222">
    <property type="component" value="Unassembled WGS sequence"/>
</dbReference>
<evidence type="ECO:0000313" key="2">
    <source>
        <dbReference type="Proteomes" id="UP000632222"/>
    </source>
</evidence>
<organism evidence="1 2">
    <name type="scientific">Deinococcus roseus</name>
    <dbReference type="NCBI Taxonomy" id="392414"/>
    <lineage>
        <taxon>Bacteria</taxon>
        <taxon>Thermotogati</taxon>
        <taxon>Deinococcota</taxon>
        <taxon>Deinococci</taxon>
        <taxon>Deinococcales</taxon>
        <taxon>Deinococcaceae</taxon>
        <taxon>Deinococcus</taxon>
    </lineage>
</organism>
<comment type="caution">
    <text evidence="1">The sequence shown here is derived from an EMBL/GenBank/DDBJ whole genome shotgun (WGS) entry which is preliminary data.</text>
</comment>
<accession>A0ABQ2D603</accession>
<protein>
    <submittedName>
        <fullName evidence="1">Uncharacterized protein</fullName>
    </submittedName>
</protein>
<dbReference type="RefSeq" id="WP_189005153.1">
    <property type="nucleotide sequence ID" value="NZ_BMOD01000017.1"/>
</dbReference>
<evidence type="ECO:0000313" key="1">
    <source>
        <dbReference type="EMBL" id="GGJ47427.1"/>
    </source>
</evidence>
<gene>
    <name evidence="1" type="ORF">GCM10008938_36800</name>
</gene>
<sequence>MTTQLGEDRKDALCYQLQETHLLLQLGSTPTDHKHLLQALHRAHQHLLPLSPALALRLSPLPAQLSEADLNILQLHRTEALDCVEGALWLLENQSGPDVPALVQQMGVQGMADLMADAWSLLCGSGP</sequence>